<dbReference type="InterPro" id="IPR003593">
    <property type="entry name" value="AAA+_ATPase"/>
</dbReference>
<organism evidence="6 7">
    <name type="scientific">Meripilus lineatus</name>
    <dbReference type="NCBI Taxonomy" id="2056292"/>
    <lineage>
        <taxon>Eukaryota</taxon>
        <taxon>Fungi</taxon>
        <taxon>Dikarya</taxon>
        <taxon>Basidiomycota</taxon>
        <taxon>Agaricomycotina</taxon>
        <taxon>Agaricomycetes</taxon>
        <taxon>Polyporales</taxon>
        <taxon>Meripilaceae</taxon>
        <taxon>Meripilus</taxon>
    </lineage>
</organism>
<keyword evidence="7" id="KW-1185">Reference proteome</keyword>
<dbReference type="CDD" id="cd17936">
    <property type="entry name" value="EEXXEc_NFX1"/>
    <property type="match status" value="1"/>
</dbReference>
<dbReference type="SUPFAM" id="SSF52540">
    <property type="entry name" value="P-loop containing nucleoside triphosphate hydrolases"/>
    <property type="match status" value="4"/>
</dbReference>
<dbReference type="InterPro" id="IPR041679">
    <property type="entry name" value="DNA2/NAM7-like_C"/>
</dbReference>
<feature type="compositionally biased region" description="Basic and acidic residues" evidence="4">
    <location>
        <begin position="1282"/>
        <end position="1292"/>
    </location>
</feature>
<dbReference type="FunFam" id="3.40.50.300:FF:000216">
    <property type="entry name" value="Type VII secretion ATPase EccA"/>
    <property type="match status" value="3"/>
</dbReference>
<dbReference type="PRINTS" id="PR00819">
    <property type="entry name" value="CBXCFQXSUPER"/>
</dbReference>
<dbReference type="InterPro" id="IPR000641">
    <property type="entry name" value="CbxX/CfxQ"/>
</dbReference>
<feature type="domain" description="AAA+ ATPase" evidence="5">
    <location>
        <begin position="1337"/>
        <end position="1473"/>
    </location>
</feature>
<feature type="region of interest" description="Disordered" evidence="4">
    <location>
        <begin position="2219"/>
        <end position="2248"/>
    </location>
</feature>
<feature type="domain" description="AAA+ ATPase" evidence="5">
    <location>
        <begin position="1618"/>
        <end position="1729"/>
    </location>
</feature>
<dbReference type="InterPro" id="IPR003959">
    <property type="entry name" value="ATPase_AAA_core"/>
</dbReference>
<gene>
    <name evidence="6" type="ORF">NLI96_g5223</name>
</gene>
<feature type="region of interest" description="Disordered" evidence="4">
    <location>
        <begin position="1215"/>
        <end position="1294"/>
    </location>
</feature>
<feature type="region of interest" description="Disordered" evidence="4">
    <location>
        <begin position="2262"/>
        <end position="2290"/>
    </location>
</feature>
<feature type="domain" description="AAA+ ATPase" evidence="5">
    <location>
        <begin position="480"/>
        <end position="891"/>
    </location>
</feature>
<dbReference type="FunFam" id="1.10.8.60:FF:000160">
    <property type="entry name" value="WGS project CABT00000000 data, contig 2.55"/>
    <property type="match status" value="1"/>
</dbReference>
<dbReference type="Gene3D" id="3.40.50.300">
    <property type="entry name" value="P-loop containing nucleotide triphosphate hydrolases"/>
    <property type="match status" value="6"/>
</dbReference>
<feature type="compositionally biased region" description="Basic and acidic residues" evidence="4">
    <location>
        <begin position="2196"/>
        <end position="2207"/>
    </location>
</feature>
<evidence type="ECO:0000259" key="5">
    <source>
        <dbReference type="SMART" id="SM00382"/>
    </source>
</evidence>
<dbReference type="CDD" id="cd06008">
    <property type="entry name" value="NF-X1-zinc-finger"/>
    <property type="match status" value="1"/>
</dbReference>
<dbReference type="InterPro" id="IPR050773">
    <property type="entry name" value="CbxX/CfxQ_RuBisCO_ESX"/>
</dbReference>
<dbReference type="EMBL" id="JANAWD010000167">
    <property type="protein sequence ID" value="KAJ3485034.1"/>
    <property type="molecule type" value="Genomic_DNA"/>
</dbReference>
<feature type="region of interest" description="Disordered" evidence="4">
    <location>
        <begin position="2147"/>
        <end position="2207"/>
    </location>
</feature>
<dbReference type="GO" id="GO:0016887">
    <property type="term" value="F:ATP hydrolysis activity"/>
    <property type="evidence" value="ECO:0007669"/>
    <property type="project" value="InterPro"/>
</dbReference>
<dbReference type="InterPro" id="IPR027417">
    <property type="entry name" value="P-loop_NTPase"/>
</dbReference>
<name>A0AAD5V814_9APHY</name>
<feature type="domain" description="AAA+ ATPase" evidence="5">
    <location>
        <begin position="1890"/>
        <end position="2027"/>
    </location>
</feature>
<evidence type="ECO:0000313" key="7">
    <source>
        <dbReference type="Proteomes" id="UP001212997"/>
    </source>
</evidence>
<proteinExistence type="inferred from homology"/>
<keyword evidence="3" id="KW-0067">ATP-binding</keyword>
<sequence length="2333" mass="261575">MSSSRDKTRLQRLDKVFYAITNGKQEVTKQTYKLFIESIHSQIDAPSCIDKLRSNSHGLKSLQTSLRFDLTPPFFNGPATSLLNYLSTPDIATIAGGDYLNQVVVAIVEPPIFWSAYKDSFLSSLLSEPAQLSFAWLLHRLVQLPGEKAQPYREEVKEHSIVDTLLQSSSNQIRTIAHNMKHILDTCAVGATLEEYGPGGRHDNDFADFRQIAILPSPDEVMSRVDAYMRTSGALELLDDESRVATHLDNQFRLLREDMLYEMREELSVALGTKKGKYRGQVVNGLELVDMHYEANGRPCGWGLVMRCQQDFWQFKKVKANERREFLSDNRNVFKHGSMTCLLINGQVVGFPSVDRDEELLAKNPPQVVLRLSEPRSAAVTLKHLLRSRDQDIKLLQIDTAVFAYEPVLSALKRIQKIDLSPELLLWTNNTPLEPPPSKPVRIIESIRGLVRQDLQPLLKTPRSVKLDDAQTSALLLGLSQRVSLIQGPPGTGKSFIGALLAKIIHDASPDVTILVVCYTNHALDQFLEDLLDIGIPQGSLARLGGKSTTRTEPFSIQRLLQNRANLPRFGKDWQVIDNLKANSVLLRERLVTLFRQYHGFKPPFQDILDHLEFEGPEFFSAFEVPQTQDGMSRVDRSGKNIGPTYLIQRWSDGGDAGIFRSSPHVREASKIWSMPKQDRTAQSLRWKEEMAQDLVEQLSSVGSSYNDALLEIDRKNNEKVGWVLRTRKIIGCTTTAAAKYRDDLKTADPGVVLVEEAGEILESHILTALGPQTRQLILIGDHKQLRPKVSNYRLTVERGEGYDLNRSLFERLVLKGYPHATLSQQHRMRTEISGLVRHLTYPELTDAPGTLNRPDTRGLRDNVVFINHTKPEDEDDDVAERRDISVKSSKRNKYEVEMVLKIVRYLGQQGYGTDKIVILVPYLGQLRLLRDALKEENDPVLNDLDSYDLVRAGLLSPSAAKLSKKPIRLATIDNYQGEESQIVIVSLTRSNPNHDIGFMYSPERVNVLLSRARDTLIMIGNAETFQKSRKGSEAWEKLIDILGEQGHIYEGLPIRCERHNDRTALLSKPEDFDQKSPDGGCSEPCNTMLSCGLHQCPSRCHQLSDHSKMKCEQIMYSPCPKNHTQRYMCHNGPPLVCMNCERDKKRDEKKKHAEFLLQEKRDEAQRKHDAELAKIDAEIARERDALRDVQLAGERKQALEQKLRDLEDAKRLVTQASRPQAAPTPIRSAPAAAQTSLSANPVATESADKAPQLPPKSPQKPPRVHTDAPAGRRLLVPPESASRKEWERQKNMEGASNDALDAIMDMVGLEKVKEEILNIKATLDLARRQGTSITRDRYNVCMLGNPGTGKTTVARHYGKFLASVQVISGNLFVETTGSRLANDGVSGVKKMIEDTLKAGGGTVFVDEAYQLTSQHNYQGGQVLDFLLAEMENQVGKIAFIFAGYNREMEKFFEHNPGLNSRVPFRFQFKDYEDSELLGMLEKSILKYYSGRLEIDDVDGIRGLYGRIAIRRLGRGRGREGFGNARALENMFALIRRRQGARIQAERKAGKAPDDLLLVKEDLIGPDPSQVVVESASWKKLQSMIGLQAVKQTVKNLFDMSFTNYQRELQELEPQQISLNRVFIGNPGTGKTTVAKLYGQILAELGLISNGEGEFNALGQSESQTKAILANTVGKVLIIDEAYMLNGGSGSGTTGTSDPYKTAVIDTIVAEVQSTPGEDRCVLLLGYKTQIEEMFQNVNPGLKRRFALEDAFQFDDYSDSELRDALDWKLKVQDLTATDVAKDVAIDVLSRARNRPNFGNIGEVENMLSQAKTRFQKRQASLPADKRSPVAPFEPEDFDPDFKRGENAAINLAKLFEDVVGCEDTVKKLGEYQQMAHSMKALGMDPRDSVPTNFIFKGPPGTGKTTTARKMGQVYYDMGFLSSTEVVECSASDLVGQYVGQTGPKTRKLFEKALGKVLFVDEAYRLSEGHFAKEAMDELVGLLTQETFRGKLIVILAGYDREMNELLAVNSGLSSRFPDEIVFNNMSPDHCLQILRNKLKKRKVIVRGLDDPTSSASRQMTELIRQLSELSSWGNARDIDTLSKKMVTRAFTSLSTPSGPSGSDKSLLLREQDAIACAEAMLSERRERVTNIPASSKSDPSKLMELIANRDPPPPPVVRTAQTTTTAPSDPCHEAIQTGDGRDPGVSDEVWQQLQADKKRAEEEEGRIREEAAALEEKIKNAQRTAEKERRLQERLRRQKAKDDAEKAELMRRREQARLREAAARAEQAKAAAEREARRREEEKRRKEEARVQMKIRELGLCVAGYRWIKQPTGYRCAGGSHFLDNATLGISG</sequence>
<dbReference type="SMART" id="SM00382">
    <property type="entry name" value="AAA"/>
    <property type="match status" value="4"/>
</dbReference>
<dbReference type="InterPro" id="IPR047187">
    <property type="entry name" value="SF1_C_Upf1"/>
</dbReference>
<dbReference type="Pfam" id="PF00004">
    <property type="entry name" value="AAA"/>
    <property type="match status" value="3"/>
</dbReference>
<comment type="caution">
    <text evidence="6">The sequence shown here is derived from an EMBL/GenBank/DDBJ whole genome shotgun (WGS) entry which is preliminary data.</text>
</comment>
<accession>A0AAD5V814</accession>
<comment type="similarity">
    <text evidence="1">Belongs to the CbxX/CfxQ family.</text>
</comment>
<evidence type="ECO:0000256" key="3">
    <source>
        <dbReference type="ARBA" id="ARBA00022840"/>
    </source>
</evidence>
<dbReference type="Gene3D" id="1.10.8.60">
    <property type="match status" value="2"/>
</dbReference>
<dbReference type="PANTHER" id="PTHR43392">
    <property type="entry name" value="AAA-TYPE ATPASE FAMILY PROTEIN / ANKYRIN REPEAT FAMILY PROTEIN"/>
    <property type="match status" value="1"/>
</dbReference>
<dbReference type="Pfam" id="PF17866">
    <property type="entry name" value="AAA_lid_6"/>
    <property type="match status" value="1"/>
</dbReference>
<dbReference type="GO" id="GO:0005524">
    <property type="term" value="F:ATP binding"/>
    <property type="evidence" value="ECO:0007669"/>
    <property type="project" value="UniProtKB-KW"/>
</dbReference>
<feature type="compositionally biased region" description="Pro residues" evidence="4">
    <location>
        <begin position="1253"/>
        <end position="1262"/>
    </location>
</feature>
<dbReference type="InterPro" id="IPR041677">
    <property type="entry name" value="DNA2/NAM7_AAA_11"/>
</dbReference>
<dbReference type="GO" id="GO:0004386">
    <property type="term" value="F:helicase activity"/>
    <property type="evidence" value="ECO:0007669"/>
    <property type="project" value="InterPro"/>
</dbReference>
<dbReference type="Pfam" id="PF13086">
    <property type="entry name" value="AAA_11"/>
    <property type="match status" value="1"/>
</dbReference>
<dbReference type="CDD" id="cd00009">
    <property type="entry name" value="AAA"/>
    <property type="match status" value="2"/>
</dbReference>
<keyword evidence="2" id="KW-0547">Nucleotide-binding</keyword>
<dbReference type="CDD" id="cd18808">
    <property type="entry name" value="SF1_C_Upf1"/>
    <property type="match status" value="1"/>
</dbReference>
<feature type="region of interest" description="Disordered" evidence="4">
    <location>
        <begin position="1819"/>
        <end position="1839"/>
    </location>
</feature>
<protein>
    <recommendedName>
        <fullName evidence="5">AAA+ ATPase domain-containing protein</fullName>
    </recommendedName>
</protein>
<dbReference type="Proteomes" id="UP001212997">
    <property type="component" value="Unassembled WGS sequence"/>
</dbReference>
<dbReference type="PANTHER" id="PTHR43392:SF2">
    <property type="entry name" value="AAA-TYPE ATPASE FAMILY PROTEIN _ ANKYRIN REPEAT FAMILY PROTEIN"/>
    <property type="match status" value="1"/>
</dbReference>
<dbReference type="FunFam" id="3.40.50.300:FF:001660">
    <property type="entry name" value="NF-X1 finger and helicase protein, putative"/>
    <property type="match status" value="1"/>
</dbReference>
<evidence type="ECO:0000256" key="2">
    <source>
        <dbReference type="ARBA" id="ARBA00022741"/>
    </source>
</evidence>
<feature type="compositionally biased region" description="Polar residues" evidence="4">
    <location>
        <begin position="1234"/>
        <end position="1244"/>
    </location>
</feature>
<evidence type="ECO:0000256" key="4">
    <source>
        <dbReference type="SAM" id="MobiDB-lite"/>
    </source>
</evidence>
<evidence type="ECO:0000256" key="1">
    <source>
        <dbReference type="ARBA" id="ARBA00010378"/>
    </source>
</evidence>
<evidence type="ECO:0000313" key="6">
    <source>
        <dbReference type="EMBL" id="KAJ3485034.1"/>
    </source>
</evidence>
<dbReference type="Pfam" id="PF13087">
    <property type="entry name" value="AAA_12"/>
    <property type="match status" value="1"/>
</dbReference>
<reference evidence="6" key="1">
    <citation type="submission" date="2022-07" db="EMBL/GenBank/DDBJ databases">
        <title>Genome Sequence of Physisporinus lineatus.</title>
        <authorList>
            <person name="Buettner E."/>
        </authorList>
    </citation>
    <scope>NUCLEOTIDE SEQUENCE</scope>
    <source>
        <strain evidence="6">VT162</strain>
    </source>
</reference>
<dbReference type="InterPro" id="IPR041627">
    <property type="entry name" value="AAA_lid_6"/>
</dbReference>